<accession>A0AAN9T6M0</accession>
<keyword evidence="3" id="KW-1185">Reference proteome</keyword>
<protein>
    <submittedName>
        <fullName evidence="2">Uncharacterized protein</fullName>
    </submittedName>
</protein>
<name>A0AAN9T6M0_PSOTE</name>
<dbReference type="EMBL" id="JAYMYS010000002">
    <property type="protein sequence ID" value="KAK7407478.1"/>
    <property type="molecule type" value="Genomic_DNA"/>
</dbReference>
<organism evidence="2 3">
    <name type="scientific">Psophocarpus tetragonolobus</name>
    <name type="common">Winged bean</name>
    <name type="synonym">Dolichos tetragonolobus</name>
    <dbReference type="NCBI Taxonomy" id="3891"/>
    <lineage>
        <taxon>Eukaryota</taxon>
        <taxon>Viridiplantae</taxon>
        <taxon>Streptophyta</taxon>
        <taxon>Embryophyta</taxon>
        <taxon>Tracheophyta</taxon>
        <taxon>Spermatophyta</taxon>
        <taxon>Magnoliopsida</taxon>
        <taxon>eudicotyledons</taxon>
        <taxon>Gunneridae</taxon>
        <taxon>Pentapetalae</taxon>
        <taxon>rosids</taxon>
        <taxon>fabids</taxon>
        <taxon>Fabales</taxon>
        <taxon>Fabaceae</taxon>
        <taxon>Papilionoideae</taxon>
        <taxon>50 kb inversion clade</taxon>
        <taxon>NPAAA clade</taxon>
        <taxon>indigoferoid/millettioid clade</taxon>
        <taxon>Phaseoleae</taxon>
        <taxon>Psophocarpus</taxon>
    </lineage>
</organism>
<evidence type="ECO:0000313" key="2">
    <source>
        <dbReference type="EMBL" id="KAK7407478.1"/>
    </source>
</evidence>
<feature type="region of interest" description="Disordered" evidence="1">
    <location>
        <begin position="129"/>
        <end position="182"/>
    </location>
</feature>
<reference evidence="2 3" key="1">
    <citation type="submission" date="2024-01" db="EMBL/GenBank/DDBJ databases">
        <title>The genomes of 5 underutilized Papilionoideae crops provide insights into root nodulation and disease resistanc.</title>
        <authorList>
            <person name="Jiang F."/>
        </authorList>
    </citation>
    <scope>NUCLEOTIDE SEQUENCE [LARGE SCALE GENOMIC DNA]</scope>
    <source>
        <strain evidence="2">DUOXIRENSHENG_FW03</strain>
        <tissue evidence="2">Leaves</tissue>
    </source>
</reference>
<evidence type="ECO:0000256" key="1">
    <source>
        <dbReference type="SAM" id="MobiDB-lite"/>
    </source>
</evidence>
<sequence length="182" mass="20161">MYIVVFSLQDGKGSVVLPCLAKENHQVGEHGGNAVGEVRKYGKDVVDFYQRKEASNGQNDWWVTQQYEKENMGNKEKENGTTRDVIGDKAALVRWTARGNDMSIQDNEIGVEETQIGDGWRQRQQEAFTSNGLDDATPNGISLSGDSRSSTTKGIWWRQRGGLQSGGEEGQEETETKGSKCL</sequence>
<comment type="caution">
    <text evidence="2">The sequence shown here is derived from an EMBL/GenBank/DDBJ whole genome shotgun (WGS) entry which is preliminary data.</text>
</comment>
<gene>
    <name evidence="2" type="ORF">VNO78_09429</name>
</gene>
<dbReference type="Proteomes" id="UP001386955">
    <property type="component" value="Unassembled WGS sequence"/>
</dbReference>
<proteinExistence type="predicted"/>
<evidence type="ECO:0000313" key="3">
    <source>
        <dbReference type="Proteomes" id="UP001386955"/>
    </source>
</evidence>
<dbReference type="AlphaFoldDB" id="A0AAN9T6M0"/>
<feature type="compositionally biased region" description="Polar residues" evidence="1">
    <location>
        <begin position="139"/>
        <end position="153"/>
    </location>
</feature>